<evidence type="ECO:0000313" key="1">
    <source>
        <dbReference type="EMBL" id="PON78907.1"/>
    </source>
</evidence>
<gene>
    <name evidence="1" type="ORF">TorRG33x02_236850</name>
</gene>
<comment type="caution">
    <text evidence="1">The sequence shown here is derived from an EMBL/GenBank/DDBJ whole genome shotgun (WGS) entry which is preliminary data.</text>
</comment>
<reference evidence="2" key="1">
    <citation type="submission" date="2016-06" db="EMBL/GenBank/DDBJ databases">
        <title>Parallel loss of symbiosis genes in relatives of nitrogen-fixing non-legume Parasponia.</title>
        <authorList>
            <person name="Van Velzen R."/>
            <person name="Holmer R."/>
            <person name="Bu F."/>
            <person name="Rutten L."/>
            <person name="Van Zeijl A."/>
            <person name="Liu W."/>
            <person name="Santuari L."/>
            <person name="Cao Q."/>
            <person name="Sharma T."/>
            <person name="Shen D."/>
            <person name="Roswanjaya Y."/>
            <person name="Wardhani T."/>
            <person name="Kalhor M.S."/>
            <person name="Jansen J."/>
            <person name="Van den Hoogen J."/>
            <person name="Gungor B."/>
            <person name="Hartog M."/>
            <person name="Hontelez J."/>
            <person name="Verver J."/>
            <person name="Yang W.-C."/>
            <person name="Schijlen E."/>
            <person name="Repin R."/>
            <person name="Schilthuizen M."/>
            <person name="Schranz E."/>
            <person name="Heidstra R."/>
            <person name="Miyata K."/>
            <person name="Fedorova E."/>
            <person name="Kohlen W."/>
            <person name="Bisseling T."/>
            <person name="Smit S."/>
            <person name="Geurts R."/>
        </authorList>
    </citation>
    <scope>NUCLEOTIDE SEQUENCE [LARGE SCALE GENOMIC DNA]</scope>
    <source>
        <strain evidence="2">cv. RG33-2</strain>
    </source>
</reference>
<dbReference type="AlphaFoldDB" id="A0A2P5E038"/>
<sequence>MSNNKDRNNSRDTLGVGDLKLLMEALISEMRRAIREEMEQVHEQMDRIENAYVGQPQIAPNVHRRERFQPREMRVEGEEFYGDTFGDEEDRDSIVGNRRNAGQYRGARNREDNSLGSIKMKILSFQGKNNPEAYLEWEKNVELVFNYNNYFEIKKVKLAAIEFSDYAII</sequence>
<dbReference type="OrthoDB" id="1686764at2759"/>
<protein>
    <recommendedName>
        <fullName evidence="3">Retrotransposon gag protein</fullName>
    </recommendedName>
</protein>
<dbReference type="EMBL" id="JXTC01000238">
    <property type="protein sequence ID" value="PON78907.1"/>
    <property type="molecule type" value="Genomic_DNA"/>
</dbReference>
<accession>A0A2P5E038</accession>
<evidence type="ECO:0008006" key="3">
    <source>
        <dbReference type="Google" id="ProtNLM"/>
    </source>
</evidence>
<name>A0A2P5E038_TREOI</name>
<proteinExistence type="predicted"/>
<dbReference type="InParanoid" id="A0A2P5E038"/>
<dbReference type="Proteomes" id="UP000237000">
    <property type="component" value="Unassembled WGS sequence"/>
</dbReference>
<evidence type="ECO:0000313" key="2">
    <source>
        <dbReference type="Proteomes" id="UP000237000"/>
    </source>
</evidence>
<organism evidence="1 2">
    <name type="scientific">Trema orientale</name>
    <name type="common">Charcoal tree</name>
    <name type="synonym">Celtis orientalis</name>
    <dbReference type="NCBI Taxonomy" id="63057"/>
    <lineage>
        <taxon>Eukaryota</taxon>
        <taxon>Viridiplantae</taxon>
        <taxon>Streptophyta</taxon>
        <taxon>Embryophyta</taxon>
        <taxon>Tracheophyta</taxon>
        <taxon>Spermatophyta</taxon>
        <taxon>Magnoliopsida</taxon>
        <taxon>eudicotyledons</taxon>
        <taxon>Gunneridae</taxon>
        <taxon>Pentapetalae</taxon>
        <taxon>rosids</taxon>
        <taxon>fabids</taxon>
        <taxon>Rosales</taxon>
        <taxon>Cannabaceae</taxon>
        <taxon>Trema</taxon>
    </lineage>
</organism>
<keyword evidence="2" id="KW-1185">Reference proteome</keyword>